<proteinExistence type="inferred from homology"/>
<dbReference type="AlphaFoldDB" id="A0ABD6DHI4"/>
<keyword evidence="6" id="KW-0520">NAD</keyword>
<accession>A0ABD6DHI4</accession>
<evidence type="ECO:0000256" key="6">
    <source>
        <dbReference type="ARBA" id="ARBA00023027"/>
    </source>
</evidence>
<dbReference type="GO" id="GO:0004300">
    <property type="term" value="F:enoyl-CoA hydratase activity"/>
    <property type="evidence" value="ECO:0007669"/>
    <property type="project" value="UniProtKB-EC"/>
</dbReference>
<dbReference type="InterPro" id="IPR036291">
    <property type="entry name" value="NAD(P)-bd_dom_sf"/>
</dbReference>
<dbReference type="InterPro" id="IPR018376">
    <property type="entry name" value="Enoyl-CoA_hyd/isom_CS"/>
</dbReference>
<evidence type="ECO:0000256" key="1">
    <source>
        <dbReference type="ARBA" id="ARBA00005005"/>
    </source>
</evidence>
<dbReference type="PANTHER" id="PTHR48075:SF5">
    <property type="entry name" value="3-HYDROXYBUTYRYL-COA DEHYDROGENASE"/>
    <property type="match status" value="1"/>
</dbReference>
<dbReference type="InterPro" id="IPR029045">
    <property type="entry name" value="ClpP/crotonase-like_dom_sf"/>
</dbReference>
<dbReference type="Gene3D" id="1.10.1040.10">
    <property type="entry name" value="N-(1-d-carboxylethyl)-l-norvaline Dehydrogenase, domain 2"/>
    <property type="match status" value="2"/>
</dbReference>
<dbReference type="CDD" id="cd06558">
    <property type="entry name" value="crotonase-like"/>
    <property type="match status" value="1"/>
</dbReference>
<dbReference type="Proteomes" id="UP001597034">
    <property type="component" value="Unassembled WGS sequence"/>
</dbReference>
<keyword evidence="7" id="KW-0443">Lipid metabolism</keyword>
<protein>
    <recommendedName>
        <fullName evidence="3">enoyl-CoA hydratase</fullName>
        <ecNumber evidence="3">4.2.1.17</ecNumber>
    </recommendedName>
</protein>
<keyword evidence="5" id="KW-0560">Oxidoreductase</keyword>
<dbReference type="Gene3D" id="1.10.12.10">
    <property type="entry name" value="Lyase 2-enoyl-coa Hydratase, Chain A, domain 2"/>
    <property type="match status" value="1"/>
</dbReference>
<evidence type="ECO:0000256" key="3">
    <source>
        <dbReference type="ARBA" id="ARBA00012076"/>
    </source>
</evidence>
<dbReference type="SUPFAM" id="SSF51735">
    <property type="entry name" value="NAD(P)-binding Rossmann-fold domains"/>
    <property type="match status" value="1"/>
</dbReference>
<dbReference type="PANTHER" id="PTHR48075">
    <property type="entry name" value="3-HYDROXYACYL-COA DEHYDROGENASE FAMILY PROTEIN"/>
    <property type="match status" value="1"/>
</dbReference>
<dbReference type="FunFam" id="3.40.50.720:FF:000009">
    <property type="entry name" value="Fatty oxidation complex, alpha subunit"/>
    <property type="match status" value="1"/>
</dbReference>
<dbReference type="EMBL" id="JBHUDO010000001">
    <property type="protein sequence ID" value="MFD1644928.1"/>
    <property type="molecule type" value="Genomic_DNA"/>
</dbReference>
<evidence type="ECO:0000259" key="9">
    <source>
        <dbReference type="Pfam" id="PF00725"/>
    </source>
</evidence>
<evidence type="ECO:0000313" key="12">
    <source>
        <dbReference type="Proteomes" id="UP001597034"/>
    </source>
</evidence>
<feature type="domain" description="3-hydroxyacyl-CoA dehydrogenase NAD binding" evidence="10">
    <location>
        <begin position="9"/>
        <end position="187"/>
    </location>
</feature>
<dbReference type="InterPro" id="IPR013328">
    <property type="entry name" value="6PGD_dom2"/>
</dbReference>
<dbReference type="Pfam" id="PF00378">
    <property type="entry name" value="ECH_1"/>
    <property type="match status" value="1"/>
</dbReference>
<feature type="domain" description="3-hydroxyacyl-CoA dehydrogenase C-terminal" evidence="9">
    <location>
        <begin position="190"/>
        <end position="279"/>
    </location>
</feature>
<evidence type="ECO:0000256" key="7">
    <source>
        <dbReference type="ARBA" id="ARBA00023098"/>
    </source>
</evidence>
<dbReference type="InterPro" id="IPR006108">
    <property type="entry name" value="3HC_DH_C"/>
</dbReference>
<dbReference type="SUPFAM" id="SSF52096">
    <property type="entry name" value="ClpP/crotonase"/>
    <property type="match status" value="1"/>
</dbReference>
<dbReference type="Gene3D" id="3.90.226.10">
    <property type="entry name" value="2-enoyl-CoA Hydratase, Chain A, domain 1"/>
    <property type="match status" value="1"/>
</dbReference>
<evidence type="ECO:0000256" key="2">
    <source>
        <dbReference type="ARBA" id="ARBA00008750"/>
    </source>
</evidence>
<dbReference type="Pfam" id="PF02737">
    <property type="entry name" value="3HCDH_N"/>
    <property type="match status" value="1"/>
</dbReference>
<organism evidence="11 12">
    <name type="scientific">Haloarchaeobius litoreus</name>
    <dbReference type="NCBI Taxonomy" id="755306"/>
    <lineage>
        <taxon>Archaea</taxon>
        <taxon>Methanobacteriati</taxon>
        <taxon>Methanobacteriota</taxon>
        <taxon>Stenosarchaea group</taxon>
        <taxon>Halobacteria</taxon>
        <taxon>Halobacteriales</taxon>
        <taxon>Halorubellaceae</taxon>
        <taxon>Haloarchaeobius</taxon>
    </lineage>
</organism>
<feature type="domain" description="3-hydroxyacyl-CoA dehydrogenase C-terminal" evidence="9">
    <location>
        <begin position="298"/>
        <end position="390"/>
    </location>
</feature>
<dbReference type="GO" id="GO:0016491">
    <property type="term" value="F:oxidoreductase activity"/>
    <property type="evidence" value="ECO:0007669"/>
    <property type="project" value="UniProtKB-KW"/>
</dbReference>
<dbReference type="GO" id="GO:0006631">
    <property type="term" value="P:fatty acid metabolic process"/>
    <property type="evidence" value="ECO:0007669"/>
    <property type="project" value="UniProtKB-KW"/>
</dbReference>
<evidence type="ECO:0000256" key="8">
    <source>
        <dbReference type="RuleBase" id="RU003707"/>
    </source>
</evidence>
<dbReference type="InterPro" id="IPR014748">
    <property type="entry name" value="Enoyl-CoA_hydra_C"/>
</dbReference>
<sequence>MTVDGITRVAVLGAGNMGHGIAEVAALAGYQVTMRDVEQGLVDEGYGNVEWSLQKLAEKERIDESPETVLTRLDTTVDLAEAVTGADLVVEAAPERMDLKREIFAEVEAHTDEGTILASNTSSLSITGIAEAVSDPSRVVGLHFFNPPVKMDLVEVVHGEKTAGSVAEKGAEFVESLGKTPIHVRKDVQGFVVNSILGPFGGEPAWMVSEGEAAIREADAAMVHERGYPMGPFELADLTGIDVGHHVRTEGGIPVPPIAEEKVEAGDLGRKTGRGYYDYEDGDGADYEPEDAGEFDTLRVEARMVNEAAKLVGDGVATPDAVDTGTRLGAGFATGPCRRGDELGLDTVLSKLRELYDETGADRYEPADHLVELVEAGHTGEAAGRGFYEYDTGDGPGPYRLLNYEVADGLLAVELDRPERMNALSADLLDEIADLFQSVDTDEIRCATIEGAGDRAFSAGADIGGFADVEPTDVMDVTPAFEAVNDFPRPVLAKVDGYCLGAGLELALACDLRIATGGSEFGCPEIRLGLIPGGGGTQRLLRILGETRAKELVFRGNRISAERAEDWGLVNRAVPADEFDATVDEFCDDLLSGPPLGLKVAKKVLNEGDDASLAAALAMESQGFGLLMSTDDVVEGTTAFAQDREPEFEGR</sequence>
<dbReference type="Pfam" id="PF00725">
    <property type="entry name" value="3HCDH"/>
    <property type="match status" value="2"/>
</dbReference>
<evidence type="ECO:0000256" key="5">
    <source>
        <dbReference type="ARBA" id="ARBA00023002"/>
    </source>
</evidence>
<keyword evidence="4" id="KW-0276">Fatty acid metabolism</keyword>
<dbReference type="RefSeq" id="WP_256400170.1">
    <property type="nucleotide sequence ID" value="NZ_JANHJR010000002.1"/>
</dbReference>
<evidence type="ECO:0000259" key="10">
    <source>
        <dbReference type="Pfam" id="PF02737"/>
    </source>
</evidence>
<keyword evidence="12" id="KW-1185">Reference proteome</keyword>
<dbReference type="SUPFAM" id="SSF48179">
    <property type="entry name" value="6-phosphogluconate dehydrogenase C-terminal domain-like"/>
    <property type="match status" value="2"/>
</dbReference>
<dbReference type="Gene3D" id="3.40.50.720">
    <property type="entry name" value="NAD(P)-binding Rossmann-like Domain"/>
    <property type="match status" value="1"/>
</dbReference>
<dbReference type="PROSITE" id="PS00166">
    <property type="entry name" value="ENOYL_COA_HYDRATASE"/>
    <property type="match status" value="1"/>
</dbReference>
<dbReference type="InterPro" id="IPR001753">
    <property type="entry name" value="Enoyl-CoA_hydra/iso"/>
</dbReference>
<gene>
    <name evidence="11" type="ORF">ACFSBL_04450</name>
</gene>
<dbReference type="EC" id="4.2.1.17" evidence="3"/>
<name>A0ABD6DHI4_9EURY</name>
<evidence type="ECO:0000313" key="11">
    <source>
        <dbReference type="EMBL" id="MFD1644928.1"/>
    </source>
</evidence>
<comment type="similarity">
    <text evidence="2">In the N-terminal section; belongs to the enoyl-CoA hydratase/isomerase family.</text>
</comment>
<dbReference type="InterPro" id="IPR006176">
    <property type="entry name" value="3-OHacyl-CoA_DH_NAD-bd"/>
</dbReference>
<comment type="similarity">
    <text evidence="8">Belongs to the enoyl-CoA hydratase/isomerase family.</text>
</comment>
<reference evidence="11 12" key="1">
    <citation type="journal article" date="2019" name="Int. J. Syst. Evol. Microbiol.">
        <title>The Global Catalogue of Microorganisms (GCM) 10K type strain sequencing project: providing services to taxonomists for standard genome sequencing and annotation.</title>
        <authorList>
            <consortium name="The Broad Institute Genomics Platform"/>
            <consortium name="The Broad Institute Genome Sequencing Center for Infectious Disease"/>
            <person name="Wu L."/>
            <person name="Ma J."/>
        </authorList>
    </citation>
    <scope>NUCLEOTIDE SEQUENCE [LARGE SCALE GENOMIC DNA]</scope>
    <source>
        <strain evidence="11 12">CGMCC 1.10390</strain>
    </source>
</reference>
<evidence type="ECO:0000256" key="4">
    <source>
        <dbReference type="ARBA" id="ARBA00022832"/>
    </source>
</evidence>
<comment type="pathway">
    <text evidence="1">Lipid metabolism; fatty acid beta-oxidation.</text>
</comment>
<dbReference type="InterPro" id="IPR008927">
    <property type="entry name" value="6-PGluconate_DH-like_C_sf"/>
</dbReference>
<comment type="caution">
    <text evidence="11">The sequence shown here is derived from an EMBL/GenBank/DDBJ whole genome shotgun (WGS) entry which is preliminary data.</text>
</comment>